<gene>
    <name evidence="3" type="ORF">IAA62_04360</name>
</gene>
<reference evidence="3" key="2">
    <citation type="journal article" date="2021" name="PeerJ">
        <title>Extensive microbial diversity within the chicken gut microbiome revealed by metagenomics and culture.</title>
        <authorList>
            <person name="Gilroy R."/>
            <person name="Ravi A."/>
            <person name="Getino M."/>
            <person name="Pursley I."/>
            <person name="Horton D.L."/>
            <person name="Alikhan N.F."/>
            <person name="Baker D."/>
            <person name="Gharbi K."/>
            <person name="Hall N."/>
            <person name="Watson M."/>
            <person name="Adriaenssens E.M."/>
            <person name="Foster-Nyarko E."/>
            <person name="Jarju S."/>
            <person name="Secka A."/>
            <person name="Antonio M."/>
            <person name="Oren A."/>
            <person name="Chaudhuri R.R."/>
            <person name="La Ragione R."/>
            <person name="Hildebrand F."/>
            <person name="Pallen M.J."/>
        </authorList>
    </citation>
    <scope>NUCLEOTIDE SEQUENCE</scope>
    <source>
        <strain evidence="3">CHK186-9395</strain>
    </source>
</reference>
<dbReference type="SMART" id="SM00530">
    <property type="entry name" value="HTH_XRE"/>
    <property type="match status" value="2"/>
</dbReference>
<dbReference type="SUPFAM" id="SSF47413">
    <property type="entry name" value="lambda repressor-like DNA-binding domains"/>
    <property type="match status" value="2"/>
</dbReference>
<evidence type="ECO:0000313" key="4">
    <source>
        <dbReference type="Proteomes" id="UP000886861"/>
    </source>
</evidence>
<dbReference type="Pfam" id="PF01381">
    <property type="entry name" value="HTH_3"/>
    <property type="match status" value="1"/>
</dbReference>
<keyword evidence="1" id="KW-0238">DNA-binding</keyword>
<feature type="domain" description="HTH cro/C1-type" evidence="2">
    <location>
        <begin position="1"/>
        <end position="44"/>
    </location>
</feature>
<dbReference type="CDD" id="cd00093">
    <property type="entry name" value="HTH_XRE"/>
    <property type="match status" value="2"/>
</dbReference>
<name>A0A9D1SZH7_9FIRM</name>
<feature type="domain" description="HTH cro/C1-type" evidence="2">
    <location>
        <begin position="99"/>
        <end position="120"/>
    </location>
</feature>
<protein>
    <submittedName>
        <fullName evidence="3">Helix-turn-helix domain-containing protein</fullName>
    </submittedName>
</protein>
<dbReference type="PANTHER" id="PTHR46558:SF11">
    <property type="entry name" value="HTH-TYPE TRANSCRIPTIONAL REGULATOR XRE"/>
    <property type="match status" value="1"/>
</dbReference>
<proteinExistence type="predicted"/>
<dbReference type="GO" id="GO:0003677">
    <property type="term" value="F:DNA binding"/>
    <property type="evidence" value="ECO:0007669"/>
    <property type="project" value="UniProtKB-KW"/>
</dbReference>
<dbReference type="EMBL" id="DVOJ01000015">
    <property type="protein sequence ID" value="HIV01766.1"/>
    <property type="molecule type" value="Genomic_DNA"/>
</dbReference>
<dbReference type="Gene3D" id="1.10.260.40">
    <property type="entry name" value="lambda repressor-like DNA-binding domains"/>
    <property type="match status" value="2"/>
</dbReference>
<evidence type="ECO:0000256" key="1">
    <source>
        <dbReference type="ARBA" id="ARBA00023125"/>
    </source>
</evidence>
<evidence type="ECO:0000259" key="2">
    <source>
        <dbReference type="PROSITE" id="PS50943"/>
    </source>
</evidence>
<dbReference type="Proteomes" id="UP000886861">
    <property type="component" value="Unassembled WGS sequence"/>
</dbReference>
<reference evidence="3" key="1">
    <citation type="submission" date="2020-10" db="EMBL/GenBank/DDBJ databases">
        <authorList>
            <person name="Gilroy R."/>
        </authorList>
    </citation>
    <scope>NUCLEOTIDE SEQUENCE</scope>
    <source>
        <strain evidence="3">CHK186-9395</strain>
    </source>
</reference>
<dbReference type="InterPro" id="IPR001387">
    <property type="entry name" value="Cro/C1-type_HTH"/>
</dbReference>
<dbReference type="PANTHER" id="PTHR46558">
    <property type="entry name" value="TRACRIPTIONAL REGULATORY PROTEIN-RELATED-RELATED"/>
    <property type="match status" value="1"/>
</dbReference>
<dbReference type="AlphaFoldDB" id="A0A9D1SZH7"/>
<sequence>MTQLSAELGIPYKTISNYTNGKYLPNLNTAIKIANYFHCSINYLVGLSDSEEYGNYSDMDNLFLSRYEELLKTTKVTHYRATKDLGLNINISRKWRAGTTPSLAVLTKLANYFGVTIDYLIGRNRLS</sequence>
<organism evidence="3 4">
    <name type="scientific">Candidatus Caccopulliclostridium gallistercoris</name>
    <dbReference type="NCBI Taxonomy" id="2840719"/>
    <lineage>
        <taxon>Bacteria</taxon>
        <taxon>Bacillati</taxon>
        <taxon>Bacillota</taxon>
        <taxon>Clostridia</taxon>
        <taxon>Candidatus Caccopulliclostridium</taxon>
    </lineage>
</organism>
<evidence type="ECO:0000313" key="3">
    <source>
        <dbReference type="EMBL" id="HIV01766.1"/>
    </source>
</evidence>
<dbReference type="InterPro" id="IPR010982">
    <property type="entry name" value="Lambda_DNA-bd_dom_sf"/>
</dbReference>
<accession>A0A9D1SZH7</accession>
<dbReference type="PROSITE" id="PS50943">
    <property type="entry name" value="HTH_CROC1"/>
    <property type="match status" value="2"/>
</dbReference>
<comment type="caution">
    <text evidence="3">The sequence shown here is derived from an EMBL/GenBank/DDBJ whole genome shotgun (WGS) entry which is preliminary data.</text>
</comment>